<keyword evidence="6 7" id="KW-0472">Membrane</keyword>
<dbReference type="SUPFAM" id="SSF161098">
    <property type="entry name" value="MetI-like"/>
    <property type="match status" value="1"/>
</dbReference>
<keyword evidence="4 7" id="KW-0812">Transmembrane</keyword>
<evidence type="ECO:0000259" key="8">
    <source>
        <dbReference type="PROSITE" id="PS50928"/>
    </source>
</evidence>
<reference evidence="9 10" key="1">
    <citation type="submission" date="2016-06" db="EMBL/GenBank/DDBJ databases">
        <title>Respiratory ammonification of nitrate coupled to the oxidation of elemental sulfur in deep-sea autotrophic thermophilic bacteria.</title>
        <authorList>
            <person name="Slobodkina G.B."/>
            <person name="Mardanov A.V."/>
            <person name="Ravin N.V."/>
            <person name="Frolova A.A."/>
            <person name="Viryasiv M.B."/>
            <person name="Chernyh N.A."/>
            <person name="Bonch-Osmolovskaya E.A."/>
            <person name="Slobodkin A.I."/>
        </authorList>
    </citation>
    <scope>NUCLEOTIDE SEQUENCE [LARGE SCALE GENOMIC DNA]</scope>
    <source>
        <strain evidence="9 10">S69</strain>
    </source>
</reference>
<dbReference type="Pfam" id="PF00528">
    <property type="entry name" value="BPD_transp_1"/>
    <property type="match status" value="1"/>
</dbReference>
<evidence type="ECO:0000256" key="6">
    <source>
        <dbReference type="ARBA" id="ARBA00023136"/>
    </source>
</evidence>
<evidence type="ECO:0000256" key="7">
    <source>
        <dbReference type="RuleBase" id="RU363032"/>
    </source>
</evidence>
<dbReference type="Pfam" id="PF19300">
    <property type="entry name" value="BPD_transp_1_N"/>
    <property type="match status" value="1"/>
</dbReference>
<feature type="transmembrane region" description="Helical" evidence="7">
    <location>
        <begin position="12"/>
        <end position="32"/>
    </location>
</feature>
<evidence type="ECO:0000256" key="4">
    <source>
        <dbReference type="ARBA" id="ARBA00022692"/>
    </source>
</evidence>
<dbReference type="InterPro" id="IPR045621">
    <property type="entry name" value="BPD_transp_1_N"/>
</dbReference>
<feature type="transmembrane region" description="Helical" evidence="7">
    <location>
        <begin position="296"/>
        <end position="320"/>
    </location>
</feature>
<dbReference type="GO" id="GO:0005886">
    <property type="term" value="C:plasma membrane"/>
    <property type="evidence" value="ECO:0007669"/>
    <property type="project" value="UniProtKB-SubCell"/>
</dbReference>
<dbReference type="Proteomes" id="UP000093080">
    <property type="component" value="Unassembled WGS sequence"/>
</dbReference>
<dbReference type="PANTHER" id="PTHR30465">
    <property type="entry name" value="INNER MEMBRANE ABC TRANSPORTER"/>
    <property type="match status" value="1"/>
</dbReference>
<dbReference type="PATRIC" id="fig|1156395.6.peg.298"/>
<keyword evidence="10" id="KW-1185">Reference proteome</keyword>
<evidence type="ECO:0000313" key="10">
    <source>
        <dbReference type="Proteomes" id="UP000093080"/>
    </source>
</evidence>
<feature type="domain" description="ABC transmembrane type-1" evidence="8">
    <location>
        <begin position="100"/>
        <end position="313"/>
    </location>
</feature>
<evidence type="ECO:0000313" key="9">
    <source>
        <dbReference type="EMBL" id="OCC16477.1"/>
    </source>
</evidence>
<dbReference type="InterPro" id="IPR035906">
    <property type="entry name" value="MetI-like_sf"/>
</dbReference>
<evidence type="ECO:0000256" key="2">
    <source>
        <dbReference type="ARBA" id="ARBA00022448"/>
    </source>
</evidence>
<comment type="caution">
    <text evidence="9">The sequence shown here is derived from an EMBL/GenBank/DDBJ whole genome shotgun (WGS) entry which is preliminary data.</text>
</comment>
<keyword evidence="2 7" id="KW-0813">Transport</keyword>
<accession>A0A1B9F980</accession>
<sequence length="331" mass="37094">MEILRFLLKKILWLIPTFFGITIISFTVMHLAPGEPMVIQTDFNPKMTPEMRERLRKQYGLDKPLYVQYLRWVKGLLTLDLGRSFAPDRRPVWDKIKERLPITLLINALSILLIILVAVPLGVSAAIRHNSLFDHITTVVVYIGYAAPSFWIALLCMILFGVKLEWLPISGLHSLMGYASMSPWEKFLDWIKHLILPVSVSAIGGLAGMSRYMKSSMLEVLRQDYIVTARAKGLPERTVIYKHALRNALLPLITILGLSIPGLIGGSVIFESLFAIPGVGQLMWTSVMARDYPVLMGNLVIVAILTLIGNLLADIGYALADPRIRTGMRSD</sequence>
<dbReference type="GO" id="GO:0055085">
    <property type="term" value="P:transmembrane transport"/>
    <property type="evidence" value="ECO:0007669"/>
    <property type="project" value="InterPro"/>
</dbReference>
<dbReference type="RefSeq" id="WP_067615678.1">
    <property type="nucleotide sequence ID" value="NZ_MAGO01000001.1"/>
</dbReference>
<evidence type="ECO:0000256" key="5">
    <source>
        <dbReference type="ARBA" id="ARBA00022989"/>
    </source>
</evidence>
<organism evidence="9 10">
    <name type="scientific">Dissulfuribacter thermophilus</name>
    <dbReference type="NCBI Taxonomy" id="1156395"/>
    <lineage>
        <taxon>Bacteria</taxon>
        <taxon>Pseudomonadati</taxon>
        <taxon>Thermodesulfobacteriota</taxon>
        <taxon>Dissulfuribacteria</taxon>
        <taxon>Dissulfuribacterales</taxon>
        <taxon>Dissulfuribacteraceae</taxon>
        <taxon>Dissulfuribacter</taxon>
    </lineage>
</organism>
<dbReference type="STRING" id="1156395.DBT_0294"/>
<feature type="transmembrane region" description="Helical" evidence="7">
    <location>
        <begin position="190"/>
        <end position="209"/>
    </location>
</feature>
<comment type="similarity">
    <text evidence="7">Belongs to the binding-protein-dependent transport system permease family.</text>
</comment>
<evidence type="ECO:0000256" key="1">
    <source>
        <dbReference type="ARBA" id="ARBA00004651"/>
    </source>
</evidence>
<gene>
    <name evidence="9" type="ORF">DBT_0294</name>
</gene>
<feature type="transmembrane region" description="Helical" evidence="7">
    <location>
        <begin position="249"/>
        <end position="276"/>
    </location>
</feature>
<protein>
    <submittedName>
        <fullName evidence="9">Oligopeptide transport system permease protein OppB</fullName>
    </submittedName>
</protein>
<comment type="subcellular location">
    <subcellularLocation>
        <location evidence="1 7">Cell membrane</location>
        <topology evidence="1 7">Multi-pass membrane protein</topology>
    </subcellularLocation>
</comment>
<dbReference type="CDD" id="cd06261">
    <property type="entry name" value="TM_PBP2"/>
    <property type="match status" value="1"/>
</dbReference>
<feature type="transmembrane region" description="Helical" evidence="7">
    <location>
        <begin position="102"/>
        <end position="127"/>
    </location>
</feature>
<dbReference type="InterPro" id="IPR000515">
    <property type="entry name" value="MetI-like"/>
</dbReference>
<dbReference type="OrthoDB" id="9778910at2"/>
<dbReference type="Gene3D" id="1.10.3720.10">
    <property type="entry name" value="MetI-like"/>
    <property type="match status" value="1"/>
</dbReference>
<feature type="transmembrane region" description="Helical" evidence="7">
    <location>
        <begin position="139"/>
        <end position="162"/>
    </location>
</feature>
<evidence type="ECO:0000256" key="3">
    <source>
        <dbReference type="ARBA" id="ARBA00022475"/>
    </source>
</evidence>
<dbReference type="AlphaFoldDB" id="A0A1B9F980"/>
<dbReference type="PANTHER" id="PTHR30465:SF0">
    <property type="entry name" value="OLIGOPEPTIDE TRANSPORT SYSTEM PERMEASE PROTEIN APPB"/>
    <property type="match status" value="1"/>
</dbReference>
<dbReference type="PROSITE" id="PS50928">
    <property type="entry name" value="ABC_TM1"/>
    <property type="match status" value="1"/>
</dbReference>
<dbReference type="EMBL" id="MAGO01000001">
    <property type="protein sequence ID" value="OCC16477.1"/>
    <property type="molecule type" value="Genomic_DNA"/>
</dbReference>
<keyword evidence="3" id="KW-1003">Cell membrane</keyword>
<name>A0A1B9F980_9BACT</name>
<keyword evidence="5 7" id="KW-1133">Transmembrane helix</keyword>
<proteinExistence type="inferred from homology"/>